<comment type="similarity">
    <text evidence="4 12">Belongs to the DHPS family.</text>
</comment>
<dbReference type="Pfam" id="PF00809">
    <property type="entry name" value="Pterin_bind"/>
    <property type="match status" value="1"/>
</dbReference>
<dbReference type="PROSITE" id="PS50972">
    <property type="entry name" value="PTERIN_BINDING"/>
    <property type="match status" value="1"/>
</dbReference>
<organism evidence="14 15">
    <name type="scientific">Thermocoleostomius sinensis A174</name>
    <dbReference type="NCBI Taxonomy" id="2016057"/>
    <lineage>
        <taxon>Bacteria</taxon>
        <taxon>Bacillati</taxon>
        <taxon>Cyanobacteriota</taxon>
        <taxon>Cyanophyceae</taxon>
        <taxon>Oculatellales</taxon>
        <taxon>Oculatellaceae</taxon>
        <taxon>Thermocoleostomius</taxon>
    </lineage>
</organism>
<dbReference type="GO" id="GO:0005829">
    <property type="term" value="C:cytosol"/>
    <property type="evidence" value="ECO:0007669"/>
    <property type="project" value="TreeGrafter"/>
</dbReference>
<keyword evidence="9 12" id="KW-0460">Magnesium</keyword>
<comment type="function">
    <text evidence="12">Catalyzes the condensation of para-aminobenzoate (pABA) with 6-hydroxymethyl-7,8-dihydropterin diphosphate (DHPt-PP) to form 7,8-dihydropteroate (H2Pte), the immediate precursor of folate derivatives.</text>
</comment>
<comment type="cofactor">
    <cofactor evidence="2 12">
        <name>Mg(2+)</name>
        <dbReference type="ChEBI" id="CHEBI:18420"/>
    </cofactor>
</comment>
<dbReference type="EC" id="2.5.1.15" evidence="5 12"/>
<comment type="catalytic activity">
    <reaction evidence="1">
        <text>(7,8-dihydropterin-6-yl)methyl diphosphate + 4-aminobenzoate = 7,8-dihydropteroate + diphosphate</text>
        <dbReference type="Rhea" id="RHEA:19949"/>
        <dbReference type="ChEBI" id="CHEBI:17836"/>
        <dbReference type="ChEBI" id="CHEBI:17839"/>
        <dbReference type="ChEBI" id="CHEBI:33019"/>
        <dbReference type="ChEBI" id="CHEBI:72950"/>
        <dbReference type="EC" id="2.5.1.15"/>
    </reaction>
</comment>
<keyword evidence="15" id="KW-1185">Reference proteome</keyword>
<evidence type="ECO:0000256" key="2">
    <source>
        <dbReference type="ARBA" id="ARBA00001946"/>
    </source>
</evidence>
<evidence type="ECO:0000256" key="3">
    <source>
        <dbReference type="ARBA" id="ARBA00004763"/>
    </source>
</evidence>
<comment type="pathway">
    <text evidence="3 12">Cofactor biosynthesis; tetrahydrofolate biosynthesis; 7,8-dihydrofolate from 2-amino-4-hydroxy-6-hydroxymethyl-7,8-dihydropteridine diphosphate and 4-aminobenzoate: step 1/2.</text>
</comment>
<gene>
    <name evidence="14" type="primary">folP</name>
    <name evidence="14" type="ORF">OXH18_14365</name>
</gene>
<evidence type="ECO:0000256" key="9">
    <source>
        <dbReference type="ARBA" id="ARBA00022842"/>
    </source>
</evidence>
<dbReference type="PANTHER" id="PTHR20941:SF1">
    <property type="entry name" value="FOLIC ACID SYNTHESIS PROTEIN FOL1"/>
    <property type="match status" value="1"/>
</dbReference>
<keyword evidence="10 12" id="KW-0289">Folate biosynthesis</keyword>
<dbReference type="InterPro" id="IPR000489">
    <property type="entry name" value="Pterin-binding_dom"/>
</dbReference>
<evidence type="ECO:0000259" key="13">
    <source>
        <dbReference type="PROSITE" id="PS50972"/>
    </source>
</evidence>
<evidence type="ECO:0000256" key="11">
    <source>
        <dbReference type="ARBA" id="ARBA00030193"/>
    </source>
</evidence>
<keyword evidence="8 12" id="KW-0479">Metal-binding</keyword>
<dbReference type="GO" id="GO:0046654">
    <property type="term" value="P:tetrahydrofolate biosynthetic process"/>
    <property type="evidence" value="ECO:0007669"/>
    <property type="project" value="TreeGrafter"/>
</dbReference>
<dbReference type="AlphaFoldDB" id="A0A9E9C2X8"/>
<dbReference type="InterPro" id="IPR011005">
    <property type="entry name" value="Dihydropteroate_synth-like_sf"/>
</dbReference>
<dbReference type="GO" id="GO:0046872">
    <property type="term" value="F:metal ion binding"/>
    <property type="evidence" value="ECO:0007669"/>
    <property type="project" value="UniProtKB-KW"/>
</dbReference>
<evidence type="ECO:0000256" key="7">
    <source>
        <dbReference type="ARBA" id="ARBA00022679"/>
    </source>
</evidence>
<keyword evidence="7 12" id="KW-0808">Transferase</keyword>
<evidence type="ECO:0000256" key="10">
    <source>
        <dbReference type="ARBA" id="ARBA00022909"/>
    </source>
</evidence>
<protein>
    <recommendedName>
        <fullName evidence="6 12">Dihydropteroate synthase</fullName>
        <shortName evidence="12">DHPS</shortName>
        <ecNumber evidence="5 12">2.5.1.15</ecNumber>
    </recommendedName>
    <alternativeName>
        <fullName evidence="11 12">Dihydropteroate pyrophosphorylase</fullName>
    </alternativeName>
</protein>
<accession>A0A9E9C2X8</accession>
<dbReference type="Proteomes" id="UP001163152">
    <property type="component" value="Chromosome"/>
</dbReference>
<dbReference type="RefSeq" id="WP_268607781.1">
    <property type="nucleotide sequence ID" value="NZ_CP113797.1"/>
</dbReference>
<dbReference type="InterPro" id="IPR045031">
    <property type="entry name" value="DHP_synth-like"/>
</dbReference>
<evidence type="ECO:0000256" key="8">
    <source>
        <dbReference type="ARBA" id="ARBA00022723"/>
    </source>
</evidence>
<dbReference type="EMBL" id="CP113797">
    <property type="protein sequence ID" value="WAL58366.1"/>
    <property type="molecule type" value="Genomic_DNA"/>
</dbReference>
<name>A0A9E9C2X8_9CYAN</name>
<evidence type="ECO:0000256" key="6">
    <source>
        <dbReference type="ARBA" id="ARBA00016919"/>
    </source>
</evidence>
<evidence type="ECO:0000256" key="5">
    <source>
        <dbReference type="ARBA" id="ARBA00012458"/>
    </source>
</evidence>
<evidence type="ECO:0000256" key="1">
    <source>
        <dbReference type="ARBA" id="ARBA00000012"/>
    </source>
</evidence>
<evidence type="ECO:0000313" key="15">
    <source>
        <dbReference type="Proteomes" id="UP001163152"/>
    </source>
</evidence>
<proteinExistence type="inferred from homology"/>
<dbReference type="CDD" id="cd00739">
    <property type="entry name" value="DHPS"/>
    <property type="match status" value="1"/>
</dbReference>
<evidence type="ECO:0000256" key="12">
    <source>
        <dbReference type="RuleBase" id="RU361205"/>
    </source>
</evidence>
<dbReference type="InterPro" id="IPR006390">
    <property type="entry name" value="DHP_synth_dom"/>
</dbReference>
<dbReference type="PANTHER" id="PTHR20941">
    <property type="entry name" value="FOLATE SYNTHESIS PROTEINS"/>
    <property type="match status" value="1"/>
</dbReference>
<reference evidence="14" key="1">
    <citation type="submission" date="2022-12" db="EMBL/GenBank/DDBJ databases">
        <title>Polyphasic identification of a Novel Hot-Spring Cyanobacterium Ocullathermofonsia sinensis gen nov. sp. nov. and Genomic Insights on its Adaptations to the Thermal Habitat.</title>
        <authorList>
            <person name="Daroch M."/>
            <person name="Tang J."/>
            <person name="Jiang Y."/>
        </authorList>
    </citation>
    <scope>NUCLEOTIDE SEQUENCE</scope>
    <source>
        <strain evidence="14">PKUAC-SCTA174</strain>
    </source>
</reference>
<dbReference type="KEGG" id="tsin:OXH18_14365"/>
<dbReference type="GO" id="GO:0046656">
    <property type="term" value="P:folic acid biosynthetic process"/>
    <property type="evidence" value="ECO:0007669"/>
    <property type="project" value="UniProtKB-KW"/>
</dbReference>
<dbReference type="FunFam" id="3.20.20.20:FF:000006">
    <property type="entry name" value="Dihydropteroate synthase"/>
    <property type="match status" value="1"/>
</dbReference>
<feature type="domain" description="Pterin-binding" evidence="13">
    <location>
        <begin position="25"/>
        <end position="286"/>
    </location>
</feature>
<dbReference type="Gene3D" id="3.20.20.20">
    <property type="entry name" value="Dihydropteroate synthase-like"/>
    <property type="match status" value="1"/>
</dbReference>
<dbReference type="PROSITE" id="PS00792">
    <property type="entry name" value="DHPS_1"/>
    <property type="match status" value="1"/>
</dbReference>
<sequence length="295" mass="31553">MILSNLQGLKPLVLREKVFNWGQQTYLMAVLNVTPDSFSDGGQFNSLAAALDRAQTVVQAGAHLLDIGGQSTRPQAEDISLEEELVRVIPVIEAVRSAADRSVDLASVPISVDTTRAAVARAAVAAGADLINDISGATYDQSMLSTVAELGVPIVLMHMRGTPKTMQQLTTYTDLLGEIYDFLANRVEAALAAGIASDRIILDPGIGFAKTYAQNLEILRQLSTLRSMGCPLLVGTSRKSFIGHILQQPDPQQRVWGTAATCCAAIAAGADLVRVHDVAEMRDVCQVADAIWRQA</sequence>
<evidence type="ECO:0000313" key="14">
    <source>
        <dbReference type="EMBL" id="WAL58366.1"/>
    </source>
</evidence>
<dbReference type="SUPFAM" id="SSF51717">
    <property type="entry name" value="Dihydropteroate synthetase-like"/>
    <property type="match status" value="1"/>
</dbReference>
<dbReference type="GO" id="GO:0004156">
    <property type="term" value="F:dihydropteroate synthase activity"/>
    <property type="evidence" value="ECO:0007669"/>
    <property type="project" value="UniProtKB-EC"/>
</dbReference>
<dbReference type="NCBIfam" id="TIGR01496">
    <property type="entry name" value="DHPS"/>
    <property type="match status" value="1"/>
</dbReference>
<evidence type="ECO:0000256" key="4">
    <source>
        <dbReference type="ARBA" id="ARBA00009503"/>
    </source>
</evidence>
<dbReference type="PROSITE" id="PS00793">
    <property type="entry name" value="DHPS_2"/>
    <property type="match status" value="1"/>
</dbReference>